<evidence type="ECO:0000256" key="1">
    <source>
        <dbReference type="SAM" id="SignalP"/>
    </source>
</evidence>
<organism evidence="2 3">
    <name type="scientific">Candidatus Wallbacteria bacterium HGW-Wallbacteria-1</name>
    <dbReference type="NCBI Taxonomy" id="2013854"/>
    <lineage>
        <taxon>Bacteria</taxon>
        <taxon>Candidatus Walliibacteriota</taxon>
    </lineage>
</organism>
<proteinExistence type="predicted"/>
<reference evidence="2 3" key="1">
    <citation type="journal article" date="2017" name="ISME J.">
        <title>Potential for microbial H2 and metal transformations associated with novel bacteria and archaea in deep terrestrial subsurface sediments.</title>
        <authorList>
            <person name="Hernsdorf A.W."/>
            <person name="Amano Y."/>
            <person name="Miyakawa K."/>
            <person name="Ise K."/>
            <person name="Suzuki Y."/>
            <person name="Anantharaman K."/>
            <person name="Probst A."/>
            <person name="Burstein D."/>
            <person name="Thomas B.C."/>
            <person name="Banfield J.F."/>
        </authorList>
    </citation>
    <scope>NUCLEOTIDE SEQUENCE [LARGE SCALE GENOMIC DNA]</scope>
    <source>
        <strain evidence="2">HGW-Wallbacteria-1</strain>
    </source>
</reference>
<evidence type="ECO:0008006" key="4">
    <source>
        <dbReference type="Google" id="ProtNLM"/>
    </source>
</evidence>
<dbReference type="Pfam" id="PF19777">
    <property type="entry name" value="DUF6263"/>
    <property type="match status" value="1"/>
</dbReference>
<accession>A0A2N1PQB1</accession>
<gene>
    <name evidence="2" type="ORF">CVV64_09210</name>
</gene>
<keyword evidence="1" id="KW-0732">Signal</keyword>
<dbReference type="Proteomes" id="UP000233256">
    <property type="component" value="Unassembled WGS sequence"/>
</dbReference>
<evidence type="ECO:0000313" key="2">
    <source>
        <dbReference type="EMBL" id="PKK90530.1"/>
    </source>
</evidence>
<feature type="signal peptide" evidence="1">
    <location>
        <begin position="1"/>
        <end position="25"/>
    </location>
</feature>
<dbReference type="InterPro" id="IPR046230">
    <property type="entry name" value="DUF6263"/>
</dbReference>
<comment type="caution">
    <text evidence="2">The sequence shown here is derived from an EMBL/GenBank/DDBJ whole genome shotgun (WGS) entry which is preliminary data.</text>
</comment>
<feature type="chain" id="PRO_5014671204" description="DUF4412 domain-containing protein" evidence="1">
    <location>
        <begin position="26"/>
        <end position="262"/>
    </location>
</feature>
<name>A0A2N1PQB1_9BACT</name>
<dbReference type="AlphaFoldDB" id="A0A2N1PQB1"/>
<sequence length="262" mass="29108">MLMNRKLVLFVTFAFVSLIATTAFAAGQEALRLVFKGKAGDVSEYNVEMTGKSTVAAQGESKTTDMNMTMLIRQKIIQVAEDGTQDVSTTIVDGKTFMGGQNVELPNVGTSLLMKITERGKVLNVTGNTPQDMDFQQMQVEFPEKKVEIGDSWTRRLKANEKFPIPMIAKYTITGFSKVKGYDCVVIKSTIGVDPNYVNKDKMELTVDASGLLYFAYKDGKMIKNEVNSLMDLTMMLETPEQKEPVKINMKMDLGMNMTLGN</sequence>
<dbReference type="EMBL" id="PGXC01000005">
    <property type="protein sequence ID" value="PKK90530.1"/>
    <property type="molecule type" value="Genomic_DNA"/>
</dbReference>
<evidence type="ECO:0000313" key="3">
    <source>
        <dbReference type="Proteomes" id="UP000233256"/>
    </source>
</evidence>
<protein>
    <recommendedName>
        <fullName evidence="4">DUF4412 domain-containing protein</fullName>
    </recommendedName>
</protein>